<organism evidence="3 4">
    <name type="scientific">Acetoanaerobium noterae</name>
    <dbReference type="NCBI Taxonomy" id="745369"/>
    <lineage>
        <taxon>Bacteria</taxon>
        <taxon>Bacillati</taxon>
        <taxon>Bacillota</taxon>
        <taxon>Clostridia</taxon>
        <taxon>Peptostreptococcales</taxon>
        <taxon>Filifactoraceae</taxon>
        <taxon>Acetoanaerobium</taxon>
    </lineage>
</organism>
<dbReference type="AlphaFoldDB" id="A0A1T5DA37"/>
<dbReference type="Gene3D" id="3.30.2310.20">
    <property type="entry name" value="RelE-like"/>
    <property type="match status" value="1"/>
</dbReference>
<protein>
    <submittedName>
        <fullName evidence="3">mRNA interferase RelE/StbE</fullName>
    </submittedName>
</protein>
<dbReference type="EMBL" id="FUYN01000008">
    <property type="protein sequence ID" value="SKB68622.1"/>
    <property type="molecule type" value="Genomic_DNA"/>
</dbReference>
<name>A0A1T5DA37_9FIRM</name>
<reference evidence="4" key="1">
    <citation type="submission" date="2017-02" db="EMBL/GenBank/DDBJ databases">
        <authorList>
            <person name="Varghese N."/>
            <person name="Submissions S."/>
        </authorList>
    </citation>
    <scope>NUCLEOTIDE SEQUENCE [LARGE SCALE GENOMIC DNA]</scope>
    <source>
        <strain evidence="4">ATCC 35199</strain>
    </source>
</reference>
<proteinExistence type="inferred from homology"/>
<gene>
    <name evidence="3" type="ORF">SAMN02745120_2664</name>
</gene>
<keyword evidence="2" id="KW-1277">Toxin-antitoxin system</keyword>
<dbReference type="Proteomes" id="UP000243406">
    <property type="component" value="Unassembled WGS sequence"/>
</dbReference>
<keyword evidence="4" id="KW-1185">Reference proteome</keyword>
<evidence type="ECO:0000313" key="3">
    <source>
        <dbReference type="EMBL" id="SKB68622.1"/>
    </source>
</evidence>
<dbReference type="InterPro" id="IPR007712">
    <property type="entry name" value="RelE/ParE_toxin"/>
</dbReference>
<dbReference type="Pfam" id="PF05016">
    <property type="entry name" value="ParE_toxin"/>
    <property type="match status" value="1"/>
</dbReference>
<evidence type="ECO:0000313" key="4">
    <source>
        <dbReference type="Proteomes" id="UP000243406"/>
    </source>
</evidence>
<dbReference type="InterPro" id="IPR035093">
    <property type="entry name" value="RelE/ParE_toxin_dom_sf"/>
</dbReference>
<evidence type="ECO:0000256" key="1">
    <source>
        <dbReference type="ARBA" id="ARBA00006226"/>
    </source>
</evidence>
<dbReference type="PANTHER" id="PTHR35601">
    <property type="entry name" value="TOXIN RELE"/>
    <property type="match status" value="1"/>
</dbReference>
<dbReference type="RefSeq" id="WP_079590477.1">
    <property type="nucleotide sequence ID" value="NZ_FUYN01000008.1"/>
</dbReference>
<evidence type="ECO:0000256" key="2">
    <source>
        <dbReference type="ARBA" id="ARBA00022649"/>
    </source>
</evidence>
<dbReference type="NCBIfam" id="TIGR02385">
    <property type="entry name" value="RelE_StbE"/>
    <property type="match status" value="1"/>
</dbReference>
<dbReference type="SUPFAM" id="SSF143011">
    <property type="entry name" value="RelE-like"/>
    <property type="match status" value="1"/>
</dbReference>
<dbReference type="PANTHER" id="PTHR35601:SF1">
    <property type="entry name" value="TOXIN RELE"/>
    <property type="match status" value="1"/>
</dbReference>
<accession>A0A1T5DA37</accession>
<comment type="similarity">
    <text evidence="1">Belongs to the RelE toxin family.</text>
</comment>
<dbReference type="OrthoDB" id="9805098at2"/>
<sequence>MSYKLIYSEDSLKQLKKLDKSVQKLIVRYLRNLETLEEPRAKGKALSANLKGFWRYRIADYRVICEIDDDTIIIIVVDIGHRKNIYD</sequence>